<proteinExistence type="inferred from homology"/>
<sequence length="716" mass="80409">MVTMGTPQKFVSIMEEALLLEILKKKLAFFSGGKDRRSGLILTIPLSSDHSNVDEISVTLNYLLSIPSEKCKSRGFTVIVDGRKASWNLVKTVVLMLQNVIPAEVSLVCVVKPDDFWDKKFTHFCFWKEKNRLGFEVILVSANKLSRYIEPCQLTDEFGGHLKHNHMDWVTKRMSFEKFDRDSRMLLAEMSCIINAAKNTSQPNTALTEKGLTGDPETIMENGRQLTQELQVGGEGGPREDVIGLSIEGESTASGRVSDILEALHTKHTECRELCRQQSRMLRIEDLRQKITEVVNWFEGPGTDMLKDQRGIGNSIRATQAMQQKHEEIENLYTEWFAVYVDLGQQIGSSLTSAEEDCTGELRTLQERLNEVCYRHATRLEYRQRLLHAATSFHSLVQELSQQLDGLLGLLCSDVLMADGGVAQQNLRLLEEKLQAVDGVWQGLQEQGRNLLDLLAQPPAHEAWHRGDAGGHDDETETTAHVQEILDDMALRKKRCEDMVDVRKLKLLQIIQVLKCEDDAAQAVEWLTELHEALVGRHVALGVGLAEAESLQDKHTKCHDVAQSTYEYGRELLQASVLMRKSLRYSGKVSGDALPRLTRAWKQFSTASDERSQRLQMARLFHTAADKVLEVQEGGGEGAARDCSDDDRPERDGLAEAEALGNTLLERLSMPVVYPDGTERFFGSLDELAGSADNVREKLQQLAELRTSQDRHTALS</sequence>
<dbReference type="GO" id="GO:0048514">
    <property type="term" value="P:blood vessel morphogenesis"/>
    <property type="evidence" value="ECO:0007669"/>
    <property type="project" value="Ensembl"/>
</dbReference>
<dbReference type="SUPFAM" id="SSF46966">
    <property type="entry name" value="Spectrin repeat"/>
    <property type="match status" value="2"/>
</dbReference>
<evidence type="ECO:0000259" key="4">
    <source>
        <dbReference type="Pfam" id="PF24915"/>
    </source>
</evidence>
<evidence type="ECO:0000256" key="1">
    <source>
        <dbReference type="ARBA" id="ARBA00022737"/>
    </source>
</evidence>
<dbReference type="GO" id="GO:0005546">
    <property type="term" value="F:phosphatidylinositol-4,5-bisphosphate binding"/>
    <property type="evidence" value="ECO:0007669"/>
    <property type="project" value="TreeGrafter"/>
</dbReference>
<dbReference type="Ensembl" id="ENSEBUT00000012177.1">
    <property type="protein sequence ID" value="ENSEBUP00000011605.1"/>
    <property type="gene ID" value="ENSEBUG00000007438.1"/>
</dbReference>
<evidence type="ECO:0000313" key="6">
    <source>
        <dbReference type="Proteomes" id="UP000694388"/>
    </source>
</evidence>
<dbReference type="Pfam" id="PF13716">
    <property type="entry name" value="CRAL_TRIO_2"/>
    <property type="match status" value="1"/>
</dbReference>
<dbReference type="OMA" id="PDAFWDK"/>
<name>A0A8C4Q8C9_EPTBU</name>
<dbReference type="Proteomes" id="UP000694388">
    <property type="component" value="Unplaced"/>
</dbReference>
<dbReference type="Gene3D" id="1.20.58.60">
    <property type="match status" value="2"/>
</dbReference>
<keyword evidence="6" id="KW-1185">Reference proteome</keyword>
<dbReference type="InterPro" id="IPR001251">
    <property type="entry name" value="CRAL-TRIO_dom"/>
</dbReference>
<dbReference type="PANTHER" id="PTHR46607:SF1">
    <property type="entry name" value="SEC14 DOMAIN AND SPECTRIN REPEAT-CONTAINING PROTEIN 1"/>
    <property type="match status" value="1"/>
</dbReference>
<feature type="domain" description="SESTD1-like spectrin repeats region" evidence="4">
    <location>
        <begin position="389"/>
        <end position="501"/>
    </location>
</feature>
<feature type="domain" description="CRAL-TRIO" evidence="3">
    <location>
        <begin position="51"/>
        <end position="166"/>
    </location>
</feature>
<protein>
    <submittedName>
        <fullName evidence="5">SEC14 and spectrin domains 1</fullName>
    </submittedName>
</protein>
<dbReference type="PANTHER" id="PTHR46607">
    <property type="entry name" value="SEC14 DOMAIN AND SPECTRIN REPEAT-CONTAINING PROTEIN 1"/>
    <property type="match status" value="1"/>
</dbReference>
<dbReference type="GO" id="GO:0032266">
    <property type="term" value="F:phosphatidylinositol-3-phosphate binding"/>
    <property type="evidence" value="ECO:0007669"/>
    <property type="project" value="TreeGrafter"/>
</dbReference>
<reference evidence="5" key="2">
    <citation type="submission" date="2025-09" db="UniProtKB">
        <authorList>
            <consortium name="Ensembl"/>
        </authorList>
    </citation>
    <scope>IDENTIFICATION</scope>
</reference>
<dbReference type="GO" id="GO:0010314">
    <property type="term" value="F:phosphatidylinositol-5-phosphate binding"/>
    <property type="evidence" value="ECO:0007669"/>
    <property type="project" value="TreeGrafter"/>
</dbReference>
<evidence type="ECO:0000259" key="3">
    <source>
        <dbReference type="Pfam" id="PF13716"/>
    </source>
</evidence>
<dbReference type="AlphaFoldDB" id="A0A8C4Q8C9"/>
<dbReference type="GO" id="GO:0043325">
    <property type="term" value="F:phosphatidylinositol-3,4-bisphosphate binding"/>
    <property type="evidence" value="ECO:0007669"/>
    <property type="project" value="TreeGrafter"/>
</dbReference>
<organism evidence="5 6">
    <name type="scientific">Eptatretus burgeri</name>
    <name type="common">Inshore hagfish</name>
    <dbReference type="NCBI Taxonomy" id="7764"/>
    <lineage>
        <taxon>Eukaryota</taxon>
        <taxon>Metazoa</taxon>
        <taxon>Chordata</taxon>
        <taxon>Craniata</taxon>
        <taxon>Vertebrata</taxon>
        <taxon>Cyclostomata</taxon>
        <taxon>Myxini</taxon>
        <taxon>Myxiniformes</taxon>
        <taxon>Myxinidae</taxon>
        <taxon>Eptatretinae</taxon>
        <taxon>Eptatretus</taxon>
    </lineage>
</organism>
<keyword evidence="1" id="KW-0677">Repeat</keyword>
<dbReference type="GO" id="GO:0080025">
    <property type="term" value="F:phosphatidylinositol-3,5-bisphosphate binding"/>
    <property type="evidence" value="ECO:0007669"/>
    <property type="project" value="TreeGrafter"/>
</dbReference>
<dbReference type="InterPro" id="IPR056804">
    <property type="entry name" value="Spectrin_SESTD1"/>
</dbReference>
<reference evidence="5" key="1">
    <citation type="submission" date="2025-08" db="UniProtKB">
        <authorList>
            <consortium name="Ensembl"/>
        </authorList>
    </citation>
    <scope>IDENTIFICATION</scope>
</reference>
<evidence type="ECO:0000313" key="5">
    <source>
        <dbReference type="Ensembl" id="ENSEBUP00000011605.1"/>
    </source>
</evidence>
<dbReference type="Pfam" id="PF24915">
    <property type="entry name" value="Spectrin_SESTD1"/>
    <property type="match status" value="1"/>
</dbReference>
<dbReference type="GO" id="GO:0070273">
    <property type="term" value="F:phosphatidylinositol-4-phosphate binding"/>
    <property type="evidence" value="ECO:0007669"/>
    <property type="project" value="TreeGrafter"/>
</dbReference>
<accession>A0A8C4Q8C9</accession>
<comment type="similarity">
    <text evidence="2">Belongs to the SOLO family.</text>
</comment>
<evidence type="ECO:0000256" key="2">
    <source>
        <dbReference type="ARBA" id="ARBA00038285"/>
    </source>
</evidence>
<dbReference type="GeneTree" id="ENSGT00730000111148"/>